<feature type="domain" description="ArsA/GET3 Anion-transporting ATPase-like" evidence="2">
    <location>
        <begin position="3"/>
        <end position="146"/>
    </location>
</feature>
<dbReference type="InterPro" id="IPR025723">
    <property type="entry name" value="ArsA/GET3_ATPase-like"/>
</dbReference>
<dbReference type="GO" id="GO:0005524">
    <property type="term" value="F:ATP binding"/>
    <property type="evidence" value="ECO:0007669"/>
    <property type="project" value="InterPro"/>
</dbReference>
<evidence type="ECO:0000259" key="2">
    <source>
        <dbReference type="Pfam" id="PF02374"/>
    </source>
</evidence>
<dbReference type="EMBL" id="AUZX01002165">
    <property type="protein sequence ID" value="EQD77479.1"/>
    <property type="molecule type" value="Genomic_DNA"/>
</dbReference>
<dbReference type="InterPro" id="IPR016300">
    <property type="entry name" value="ATPase_ArsA/GET3"/>
</dbReference>
<accession>T1D7T2</accession>
<dbReference type="CDD" id="cd02035">
    <property type="entry name" value="ArsA"/>
    <property type="match status" value="1"/>
</dbReference>
<gene>
    <name evidence="3" type="ORF">B1A_02942</name>
</gene>
<organism evidence="3">
    <name type="scientific">mine drainage metagenome</name>
    <dbReference type="NCBI Taxonomy" id="410659"/>
    <lineage>
        <taxon>unclassified sequences</taxon>
        <taxon>metagenomes</taxon>
        <taxon>ecological metagenomes</taxon>
    </lineage>
</organism>
<comment type="caution">
    <text evidence="3">The sequence shown here is derived from an EMBL/GenBank/DDBJ whole genome shotgun (WGS) entry which is preliminary data.</text>
</comment>
<dbReference type="AlphaFoldDB" id="T1D7T2"/>
<reference evidence="3" key="2">
    <citation type="journal article" date="2014" name="ISME J.">
        <title>Microbial stratification in low pH oxic and suboxic macroscopic growths along an acid mine drainage.</title>
        <authorList>
            <person name="Mendez-Garcia C."/>
            <person name="Mesa V."/>
            <person name="Sprenger R.R."/>
            <person name="Richter M."/>
            <person name="Diez M.S."/>
            <person name="Solano J."/>
            <person name="Bargiela R."/>
            <person name="Golyshina O.V."/>
            <person name="Manteca A."/>
            <person name="Ramos J.L."/>
            <person name="Gallego J.R."/>
            <person name="Llorente I."/>
            <person name="Martins Dos Santos V.A."/>
            <person name="Jensen O.N."/>
            <person name="Pelaez A.I."/>
            <person name="Sanchez J."/>
            <person name="Ferrer M."/>
        </authorList>
    </citation>
    <scope>NUCLEOTIDE SEQUENCE</scope>
</reference>
<protein>
    <submittedName>
        <fullName evidence="3">Arsenite-activated ATPase (ArsA)</fullName>
    </submittedName>
</protein>
<dbReference type="SUPFAM" id="SSF52540">
    <property type="entry name" value="P-loop containing nucleoside triphosphate hydrolases"/>
    <property type="match status" value="1"/>
</dbReference>
<comment type="similarity">
    <text evidence="1">Belongs to the arsA ATPase family.</text>
</comment>
<name>T1D7T2_9ZZZZ</name>
<evidence type="ECO:0000256" key="1">
    <source>
        <dbReference type="ARBA" id="ARBA00011040"/>
    </source>
</evidence>
<dbReference type="GO" id="GO:0016887">
    <property type="term" value="F:ATP hydrolysis activity"/>
    <property type="evidence" value="ECO:0007669"/>
    <property type="project" value="InterPro"/>
</dbReference>
<dbReference type="Pfam" id="PF02374">
    <property type="entry name" value="ArsA_ATPase"/>
    <property type="match status" value="1"/>
</dbReference>
<sequence length="271" mass="28320">GLIMTVGKGGVGKTTMAAAIAVAVARKGIPVTLSTTDPAAHLSLALNGDGDLPATLVVERIDPVSATEDYTREVLATAGAGLEGSARDVLVEDLRSPCTEEIAVFRTFAATVAKARDRVVVLDTAPSGHTLLLLDTARSFQREVNRQSAEVPPEVGALLDRLTDADFTTILVVTLAEPTPVHEASALHEDLLRAGIRPSAWVVNQSLLATGTSDPLLAALARHEGRWIDEAAQRGGRVALVAWQSEPPVGPRALEAMILPGADRELAALAS</sequence>
<dbReference type="PANTHER" id="PTHR10803:SF3">
    <property type="entry name" value="ATPASE GET3"/>
    <property type="match status" value="1"/>
</dbReference>
<dbReference type="PANTHER" id="PTHR10803">
    <property type="entry name" value="ARSENICAL PUMP-DRIVING ATPASE ARSENITE-TRANSLOCATING ATPASE"/>
    <property type="match status" value="1"/>
</dbReference>
<dbReference type="InterPro" id="IPR027417">
    <property type="entry name" value="P-loop_NTPase"/>
</dbReference>
<dbReference type="Gene3D" id="3.40.50.300">
    <property type="entry name" value="P-loop containing nucleotide triphosphate hydrolases"/>
    <property type="match status" value="1"/>
</dbReference>
<feature type="non-terminal residue" evidence="3">
    <location>
        <position position="1"/>
    </location>
</feature>
<evidence type="ECO:0000313" key="3">
    <source>
        <dbReference type="EMBL" id="EQD77479.1"/>
    </source>
</evidence>
<reference evidence="3" key="1">
    <citation type="submission" date="2013-08" db="EMBL/GenBank/DDBJ databases">
        <authorList>
            <person name="Mendez C."/>
            <person name="Richter M."/>
            <person name="Ferrer M."/>
            <person name="Sanchez J."/>
        </authorList>
    </citation>
    <scope>NUCLEOTIDE SEQUENCE</scope>
</reference>
<proteinExistence type="inferred from homology"/>